<gene>
    <name evidence="2" type="ORF">SAMN04487818_106463</name>
</gene>
<dbReference type="Pfam" id="PF05331">
    <property type="entry name" value="DUF742"/>
    <property type="match status" value="1"/>
</dbReference>
<dbReference type="RefSeq" id="WP_092778988.1">
    <property type="nucleotide sequence ID" value="NZ_FOGI01000006.1"/>
</dbReference>
<dbReference type="AlphaFoldDB" id="A0A1H9TTX7"/>
<feature type="compositionally biased region" description="Low complexity" evidence="1">
    <location>
        <begin position="62"/>
        <end position="81"/>
    </location>
</feature>
<proteinExistence type="predicted"/>
<dbReference type="InterPro" id="IPR007995">
    <property type="entry name" value="DUF742"/>
</dbReference>
<evidence type="ECO:0000256" key="1">
    <source>
        <dbReference type="SAM" id="MobiDB-lite"/>
    </source>
</evidence>
<sequence>MSANQGRSGEPERTIADVMANLTLGGGRSRRRRKSEVDEPAVPARDDEPDWPDGEAADQVDPAGPGTAAEAGPVRVAAAEDPSEDAAAIVRPYAWTRGRTKSNFELRVETMVSTSERAGDATAFAESEHRAIGALCHEPRSVAEVATLLGVPLGVAKVLLGDMAQLGLVAVHKTATGGANKAHLVLMERVLSGLRRL</sequence>
<evidence type="ECO:0000313" key="2">
    <source>
        <dbReference type="EMBL" id="SES00432.1"/>
    </source>
</evidence>
<accession>A0A1H9TTX7</accession>
<reference evidence="3" key="1">
    <citation type="submission" date="2016-10" db="EMBL/GenBank/DDBJ databases">
        <authorList>
            <person name="Varghese N."/>
            <person name="Submissions S."/>
        </authorList>
    </citation>
    <scope>NUCLEOTIDE SEQUENCE [LARGE SCALE GENOMIC DNA]</scope>
    <source>
        <strain evidence="3">DSM 44260</strain>
    </source>
</reference>
<keyword evidence="3" id="KW-1185">Reference proteome</keyword>
<evidence type="ECO:0000313" key="3">
    <source>
        <dbReference type="Proteomes" id="UP000199051"/>
    </source>
</evidence>
<dbReference type="STRING" id="155974.SAMN04487818_106463"/>
<dbReference type="Proteomes" id="UP000199051">
    <property type="component" value="Unassembled WGS sequence"/>
</dbReference>
<evidence type="ECO:0008006" key="4">
    <source>
        <dbReference type="Google" id="ProtNLM"/>
    </source>
</evidence>
<feature type="compositionally biased region" description="Acidic residues" evidence="1">
    <location>
        <begin position="47"/>
        <end position="58"/>
    </location>
</feature>
<dbReference type="PANTHER" id="PTHR36221:SF1">
    <property type="entry name" value="DUF742 DOMAIN-CONTAINING PROTEIN"/>
    <property type="match status" value="1"/>
</dbReference>
<feature type="region of interest" description="Disordered" evidence="1">
    <location>
        <begin position="1"/>
        <end position="81"/>
    </location>
</feature>
<organism evidence="2 3">
    <name type="scientific">Actinokineospora terrae</name>
    <dbReference type="NCBI Taxonomy" id="155974"/>
    <lineage>
        <taxon>Bacteria</taxon>
        <taxon>Bacillati</taxon>
        <taxon>Actinomycetota</taxon>
        <taxon>Actinomycetes</taxon>
        <taxon>Pseudonocardiales</taxon>
        <taxon>Pseudonocardiaceae</taxon>
        <taxon>Actinokineospora</taxon>
    </lineage>
</organism>
<name>A0A1H9TTX7_9PSEU</name>
<dbReference type="EMBL" id="FOGI01000006">
    <property type="protein sequence ID" value="SES00432.1"/>
    <property type="molecule type" value="Genomic_DNA"/>
</dbReference>
<protein>
    <recommendedName>
        <fullName evidence="4">DUF742 domain-containing protein</fullName>
    </recommendedName>
</protein>
<dbReference type="PANTHER" id="PTHR36221">
    <property type="entry name" value="DUF742 DOMAIN-CONTAINING PROTEIN"/>
    <property type="match status" value="1"/>
</dbReference>